<dbReference type="Proteomes" id="UP001164746">
    <property type="component" value="Chromosome 6"/>
</dbReference>
<protein>
    <recommendedName>
        <fullName evidence="3">Short-chain collagen C4</fullName>
    </recommendedName>
</protein>
<accession>A0ABY7EDZ2</accession>
<feature type="non-terminal residue" evidence="1">
    <location>
        <position position="443"/>
    </location>
</feature>
<name>A0ABY7EDZ2_MYAAR</name>
<proteinExistence type="predicted"/>
<dbReference type="InterPro" id="IPR051077">
    <property type="entry name" value="Ca-dependent_lectin"/>
</dbReference>
<reference evidence="1" key="1">
    <citation type="submission" date="2022-11" db="EMBL/GenBank/DDBJ databases">
        <title>Centuries of genome instability and evolution in soft-shell clam transmissible cancer (bioRxiv).</title>
        <authorList>
            <person name="Hart S.F.M."/>
            <person name="Yonemitsu M.A."/>
            <person name="Giersch R.M."/>
            <person name="Beal B.F."/>
            <person name="Arriagada G."/>
            <person name="Davis B.W."/>
            <person name="Ostrander E.A."/>
            <person name="Goff S.P."/>
            <person name="Metzger M.J."/>
        </authorList>
    </citation>
    <scope>NUCLEOTIDE SEQUENCE</scope>
    <source>
        <strain evidence="1">MELC-2E11</strain>
        <tissue evidence="1">Siphon/mantle</tissue>
    </source>
</reference>
<evidence type="ECO:0000313" key="1">
    <source>
        <dbReference type="EMBL" id="WAR08240.1"/>
    </source>
</evidence>
<dbReference type="EMBL" id="CP111017">
    <property type="protein sequence ID" value="WAR08240.1"/>
    <property type="molecule type" value="Genomic_DNA"/>
</dbReference>
<evidence type="ECO:0008006" key="3">
    <source>
        <dbReference type="Google" id="ProtNLM"/>
    </source>
</evidence>
<keyword evidence="2" id="KW-1185">Reference proteome</keyword>
<sequence>QLLASESGQQKRVLLHNDDDLLAIVHALQAKVSEQDAKISTLQAQVASPPTGQGSTYIRWGRTVCPSNGTELVYKGFAAGNWFNWHGGAADYICLTQDPIWGVYEDGANLVSAKIYGTEYEFGEHYSDGGAKFFGSNLYEHDVPCALCHSSRPATVMIPGRNQCYPGWTLEYSGYLVSGRNQGTYDVSATNYACLDTVPESEFGDNQNNNGKLMVLVEAQCGSLKCPPYVQNREITCVVSEQDAEINNIQTTLASKVSEQDAKISTLEAKLASSAAGFAAGNYYNSHGGAADFICLTQDPIWGVYDDGESSHGANIYGTEYEFGENHADGGAKYFGSNLYQHDVPCALCQSHRPASVMIPGRNQCYPGWTLEYSGYLVSGRQKATFDGSATNYACLDSVPESELGDHVDENGKLMVLVEAQCGSLKCPPYVQNREITCVVCSK</sequence>
<organism evidence="1 2">
    <name type="scientific">Mya arenaria</name>
    <name type="common">Soft-shell clam</name>
    <dbReference type="NCBI Taxonomy" id="6604"/>
    <lineage>
        <taxon>Eukaryota</taxon>
        <taxon>Metazoa</taxon>
        <taxon>Spiralia</taxon>
        <taxon>Lophotrochozoa</taxon>
        <taxon>Mollusca</taxon>
        <taxon>Bivalvia</taxon>
        <taxon>Autobranchia</taxon>
        <taxon>Heteroconchia</taxon>
        <taxon>Euheterodonta</taxon>
        <taxon>Imparidentia</taxon>
        <taxon>Neoheterodontei</taxon>
        <taxon>Myida</taxon>
        <taxon>Myoidea</taxon>
        <taxon>Myidae</taxon>
        <taxon>Mya</taxon>
    </lineage>
</organism>
<dbReference type="PANTHER" id="PTHR24024">
    <property type="entry name" value="PULMONARY SURFACTANT-ASSOCIATED PROTEIN A"/>
    <property type="match status" value="1"/>
</dbReference>
<evidence type="ECO:0000313" key="2">
    <source>
        <dbReference type="Proteomes" id="UP001164746"/>
    </source>
</evidence>
<gene>
    <name evidence="1" type="ORF">MAR_018198</name>
</gene>
<dbReference type="PANTHER" id="PTHR24024:SF18">
    <property type="entry name" value="SHORT-CHAIN COLLAGEN C4-LIKE"/>
    <property type="match status" value="1"/>
</dbReference>